<sequence length="53" mass="6130">MEELSQKAYWDKVAAEKNFTLRPDFHLLRTVGIDKDAFIVDYGCGYGRTLAEF</sequence>
<name>A0A3B0V8J8_9ZZZZ</name>
<evidence type="ECO:0008006" key="2">
    <source>
        <dbReference type="Google" id="ProtNLM"/>
    </source>
</evidence>
<evidence type="ECO:0000313" key="1">
    <source>
        <dbReference type="EMBL" id="VAW28306.1"/>
    </source>
</evidence>
<protein>
    <recommendedName>
        <fullName evidence="2">SAM-dependent methyltransferase</fullName>
    </recommendedName>
</protein>
<dbReference type="AlphaFoldDB" id="A0A3B0V8J8"/>
<feature type="non-terminal residue" evidence="1">
    <location>
        <position position="53"/>
    </location>
</feature>
<dbReference type="EMBL" id="UOET01000220">
    <property type="protein sequence ID" value="VAW28306.1"/>
    <property type="molecule type" value="Genomic_DNA"/>
</dbReference>
<gene>
    <name evidence="1" type="ORF">MNBD_BACTEROID07-1113</name>
</gene>
<reference evidence="1" key="1">
    <citation type="submission" date="2018-06" db="EMBL/GenBank/DDBJ databases">
        <authorList>
            <person name="Zhirakovskaya E."/>
        </authorList>
    </citation>
    <scope>NUCLEOTIDE SEQUENCE</scope>
</reference>
<accession>A0A3B0V8J8</accession>
<proteinExistence type="predicted"/>
<organism evidence="1">
    <name type="scientific">hydrothermal vent metagenome</name>
    <dbReference type="NCBI Taxonomy" id="652676"/>
    <lineage>
        <taxon>unclassified sequences</taxon>
        <taxon>metagenomes</taxon>
        <taxon>ecological metagenomes</taxon>
    </lineage>
</organism>